<dbReference type="Gene3D" id="1.10.3210.10">
    <property type="entry name" value="Hypothetical protein af1432"/>
    <property type="match status" value="1"/>
</dbReference>
<dbReference type="EMBL" id="JACYFG010000022">
    <property type="protein sequence ID" value="MBD5779917.1"/>
    <property type="molecule type" value="Genomic_DNA"/>
</dbReference>
<proteinExistence type="predicted"/>
<evidence type="ECO:0000313" key="2">
    <source>
        <dbReference type="Proteomes" id="UP000622317"/>
    </source>
</evidence>
<comment type="caution">
    <text evidence="1">The sequence shown here is derived from an EMBL/GenBank/DDBJ whole genome shotgun (WGS) entry which is preliminary data.</text>
</comment>
<dbReference type="SUPFAM" id="SSF109604">
    <property type="entry name" value="HD-domain/PDEase-like"/>
    <property type="match status" value="1"/>
</dbReference>
<sequence length="138" mass="15274">MDPNIVVAAQRIATQAHDGQYRRNGQVPYIEHPRAVASRVGEDVEAQVVAWLHDVLEDCDVSKEQLQEAGIPEQCIAAVELLSKTPGEDYDAYLERVAANPLASKVKIADMISNLADHPTNKQLKKYAKGLTRLTRDL</sequence>
<dbReference type="AlphaFoldDB" id="A0A927F7X2"/>
<protein>
    <submittedName>
        <fullName evidence="1">GTP pyrophosphokinase</fullName>
    </submittedName>
</protein>
<gene>
    <name evidence="1" type="ORF">IEN85_10495</name>
</gene>
<dbReference type="RefSeq" id="WP_191617045.1">
    <property type="nucleotide sequence ID" value="NZ_JACYFG010000022.1"/>
</dbReference>
<keyword evidence="2" id="KW-1185">Reference proteome</keyword>
<accession>A0A927F7X2</accession>
<dbReference type="Proteomes" id="UP000622317">
    <property type="component" value="Unassembled WGS sequence"/>
</dbReference>
<reference evidence="1" key="1">
    <citation type="submission" date="2020-09" db="EMBL/GenBank/DDBJ databases">
        <title>Pelagicoccus enzymogenes sp. nov. with an EPS production, isolated from marine sediment.</title>
        <authorList>
            <person name="Feng X."/>
        </authorList>
    </citation>
    <scope>NUCLEOTIDE SEQUENCE</scope>
    <source>
        <strain evidence="1">NFK12</strain>
    </source>
</reference>
<name>A0A927F7X2_9BACT</name>
<organism evidence="1 2">
    <name type="scientific">Pelagicoccus enzymogenes</name>
    <dbReference type="NCBI Taxonomy" id="2773457"/>
    <lineage>
        <taxon>Bacteria</taxon>
        <taxon>Pseudomonadati</taxon>
        <taxon>Verrucomicrobiota</taxon>
        <taxon>Opitutia</taxon>
        <taxon>Puniceicoccales</taxon>
        <taxon>Pelagicoccaceae</taxon>
        <taxon>Pelagicoccus</taxon>
    </lineage>
</organism>
<evidence type="ECO:0000313" key="1">
    <source>
        <dbReference type="EMBL" id="MBD5779917.1"/>
    </source>
</evidence>